<proteinExistence type="predicted"/>
<name>A0A0H3GPX9_KLEPH</name>
<dbReference type="KEGG" id="kpm:KPHS_26750"/>
<organism evidence="1 2">
    <name type="scientific">Klebsiella pneumoniae subsp. pneumoniae (strain HS11286)</name>
    <dbReference type="NCBI Taxonomy" id="1125630"/>
    <lineage>
        <taxon>Bacteria</taxon>
        <taxon>Pseudomonadati</taxon>
        <taxon>Pseudomonadota</taxon>
        <taxon>Gammaproteobacteria</taxon>
        <taxon>Enterobacterales</taxon>
        <taxon>Enterobacteriaceae</taxon>
        <taxon>Klebsiella/Raoultella group</taxon>
        <taxon>Klebsiella</taxon>
        <taxon>Klebsiella pneumoniae complex</taxon>
    </lineage>
</organism>
<dbReference type="GeneID" id="11847693"/>
<dbReference type="RefSeq" id="WP_014343068.1">
    <property type="nucleotide sequence ID" value="NC_016845.1"/>
</dbReference>
<accession>A0A0H3GPX9</accession>
<dbReference type="Proteomes" id="UP000007841">
    <property type="component" value="Chromosome"/>
</dbReference>
<dbReference type="PATRIC" id="fig|1125630.4.peg.2600"/>
<dbReference type="EMBL" id="CP003200">
    <property type="protein sequence ID" value="AEW61373.1"/>
    <property type="molecule type" value="Genomic_DNA"/>
</dbReference>
<dbReference type="RefSeq" id="YP_005226975.1">
    <property type="nucleotide sequence ID" value="NC_016845.1"/>
</dbReference>
<evidence type="ECO:0000313" key="1">
    <source>
        <dbReference type="EMBL" id="AEW61373.1"/>
    </source>
</evidence>
<dbReference type="STRING" id="1125630.KPHS_26750"/>
<protein>
    <submittedName>
        <fullName evidence="1">Uncharacterized protein</fullName>
    </submittedName>
</protein>
<dbReference type="HOGENOM" id="CLU_3217520_0_0_6"/>
<evidence type="ECO:0000313" key="2">
    <source>
        <dbReference type="Proteomes" id="UP000007841"/>
    </source>
</evidence>
<gene>
    <name evidence="1" type="ordered locus">KPHS_26750</name>
</gene>
<sequence length="44" mass="5250">MRTQKDYFFWRANIVYIARTIIERSADTCLMSSRQPVRVGARLE</sequence>
<keyword evidence="2" id="KW-1185">Reference proteome</keyword>
<reference evidence="1 2" key="1">
    <citation type="journal article" date="2012" name="J. Bacteriol.">
        <title>Complete genome sequence of Klebsiella pneumoniae subsp. pneumoniae HS11286, a multidrug-resistant strain isolated from human sputum.</title>
        <authorList>
            <person name="Liu P."/>
            <person name="Li P."/>
            <person name="Jiang X."/>
            <person name="Bi D."/>
            <person name="Xie Y."/>
            <person name="Tai C."/>
            <person name="Deng Z."/>
            <person name="Rajakumar K."/>
            <person name="Ou H.Y."/>
        </authorList>
    </citation>
    <scope>NUCLEOTIDE SEQUENCE [LARGE SCALE GENOMIC DNA]</scope>
    <source>
        <strain evidence="1 2">HS11286</strain>
    </source>
</reference>
<dbReference type="AlphaFoldDB" id="A0A0H3GPX9"/>